<feature type="region of interest" description="Disordered" evidence="1">
    <location>
        <begin position="470"/>
        <end position="489"/>
    </location>
</feature>
<reference evidence="2 3" key="1">
    <citation type="submission" date="2020-02" db="EMBL/GenBank/DDBJ databases">
        <title>Draft genome sequence of Haematococcus lacustris strain NIES-144.</title>
        <authorList>
            <person name="Morimoto D."/>
            <person name="Nakagawa S."/>
            <person name="Yoshida T."/>
            <person name="Sawayama S."/>
        </authorList>
    </citation>
    <scope>NUCLEOTIDE SEQUENCE [LARGE SCALE GENOMIC DNA]</scope>
    <source>
        <strain evidence="2 3">NIES-144</strain>
    </source>
</reference>
<feature type="compositionally biased region" description="Low complexity" evidence="1">
    <location>
        <begin position="288"/>
        <end position="299"/>
    </location>
</feature>
<evidence type="ECO:0000313" key="2">
    <source>
        <dbReference type="EMBL" id="GFH22051.1"/>
    </source>
</evidence>
<keyword evidence="3" id="KW-1185">Reference proteome</keyword>
<feature type="region of interest" description="Disordered" evidence="1">
    <location>
        <begin position="259"/>
        <end position="299"/>
    </location>
</feature>
<evidence type="ECO:0000313" key="3">
    <source>
        <dbReference type="Proteomes" id="UP000485058"/>
    </source>
</evidence>
<dbReference type="Proteomes" id="UP000485058">
    <property type="component" value="Unassembled WGS sequence"/>
</dbReference>
<protein>
    <submittedName>
        <fullName evidence="2">Uncharacterized protein</fullName>
    </submittedName>
</protein>
<gene>
    <name evidence="2" type="ORF">HaLaN_19456</name>
</gene>
<dbReference type="EMBL" id="BLLF01001957">
    <property type="protein sequence ID" value="GFH22051.1"/>
    <property type="molecule type" value="Genomic_DNA"/>
</dbReference>
<accession>A0A699ZIF8</accession>
<organism evidence="2 3">
    <name type="scientific">Haematococcus lacustris</name>
    <name type="common">Green alga</name>
    <name type="synonym">Haematococcus pluvialis</name>
    <dbReference type="NCBI Taxonomy" id="44745"/>
    <lineage>
        <taxon>Eukaryota</taxon>
        <taxon>Viridiplantae</taxon>
        <taxon>Chlorophyta</taxon>
        <taxon>core chlorophytes</taxon>
        <taxon>Chlorophyceae</taxon>
        <taxon>CS clade</taxon>
        <taxon>Chlamydomonadales</taxon>
        <taxon>Haematococcaceae</taxon>
        <taxon>Haematococcus</taxon>
    </lineage>
</organism>
<proteinExistence type="predicted"/>
<feature type="compositionally biased region" description="Basic residues" evidence="1">
    <location>
        <begin position="475"/>
        <end position="485"/>
    </location>
</feature>
<comment type="caution">
    <text evidence="2">The sequence shown here is derived from an EMBL/GenBank/DDBJ whole genome shotgun (WGS) entry which is preliminary data.</text>
</comment>
<evidence type="ECO:0000256" key="1">
    <source>
        <dbReference type="SAM" id="MobiDB-lite"/>
    </source>
</evidence>
<dbReference type="AlphaFoldDB" id="A0A699ZIF8"/>
<name>A0A699ZIF8_HAELA</name>
<sequence>MDGGDSLGAGHGVPPGLLCCRVCRGRGGGGCQVAARPACLKRLGRGVMCRRGCMGWVVSQVARVCMACWGRGGGLVISRGTPARPAGCHPPGPRHQLAQPRLQHPEAHQELAHPAAPPVGHQQQCCLTPHWLTQHQPQAQCLNWHPHGQGVRGRLLEPQGLWLQAAPEGPRLLRHGLLQADPRPPVLSQGCLAARQRALLVALPPLLLVLAQAQLAGPLPQGQRLRQRAKVGQQLGPRQAKWEGQRPGIPDLRYGGQLGSQGHRPQVAEPAGQRLRPGGWEQGGGCQQGRQQGRVPGSGPRWAWSELAWCWPACCRLSAAADTSPSGPSGVVLDKKPGGVGVGAGKEAAAPGTDPTCSCSTAPTEVTTSLARATCIPSDSGDGSVGSSGTACSEGAEPCSGALAAGCPAGREAGGGAGGEVGASVSAAYNAVVEEGGLPRLGVKEARIVAGGAVLARMALPALHAKVANTGAASNKRRSVRRGHGGRREVKAGVSISTGCLSTRRAPAMPCTGNPPLCKPSHPAWF</sequence>